<dbReference type="InterPro" id="IPR007197">
    <property type="entry name" value="rSAM"/>
</dbReference>
<keyword evidence="9 13" id="KW-0093">Biotin biosynthesis</keyword>
<feature type="binding site" evidence="13">
    <location>
        <position position="137"/>
    </location>
    <ligand>
        <name>[2Fe-2S] cluster</name>
        <dbReference type="ChEBI" id="CHEBI:190135"/>
    </ligand>
</feature>
<dbReference type="InterPro" id="IPR006638">
    <property type="entry name" value="Elp3/MiaA/NifB-like_rSAM"/>
</dbReference>
<organism evidence="15 16">
    <name type="scientific">Natronospira bacteriovora</name>
    <dbReference type="NCBI Taxonomy" id="3069753"/>
    <lineage>
        <taxon>Bacteria</taxon>
        <taxon>Pseudomonadati</taxon>
        <taxon>Pseudomonadota</taxon>
        <taxon>Gammaproteobacteria</taxon>
        <taxon>Natronospirales</taxon>
        <taxon>Natronospiraceae</taxon>
        <taxon>Natronospira</taxon>
    </lineage>
</organism>
<reference evidence="15 16" key="1">
    <citation type="submission" date="2023-08" db="EMBL/GenBank/DDBJ databases">
        <title>Whole-genome sequencing of halo(alkali)philic microorganisms from hypersaline lakes.</title>
        <authorList>
            <person name="Sorokin D.Y."/>
            <person name="Abbas B."/>
            <person name="Merkel A.Y."/>
        </authorList>
    </citation>
    <scope>NUCLEOTIDE SEQUENCE [LARGE SCALE GENOMIC DNA]</scope>
    <source>
        <strain evidence="15 16">AB-CW4</strain>
    </source>
</reference>
<dbReference type="RefSeq" id="WP_306728795.1">
    <property type="nucleotide sequence ID" value="NZ_JAVDDT010000006.1"/>
</dbReference>
<dbReference type="SMART" id="SM00876">
    <property type="entry name" value="BATS"/>
    <property type="match status" value="1"/>
</dbReference>
<comment type="caution">
    <text evidence="15">The sequence shown here is derived from an EMBL/GenBank/DDBJ whole genome shotgun (WGS) entry which is preliminary data.</text>
</comment>
<dbReference type="Pfam" id="PF04055">
    <property type="entry name" value="Radical_SAM"/>
    <property type="match status" value="1"/>
</dbReference>
<comment type="subunit">
    <text evidence="13">Homodimer.</text>
</comment>
<accession>A0ABU0W8E1</accession>
<evidence type="ECO:0000256" key="1">
    <source>
        <dbReference type="ARBA" id="ARBA00004942"/>
    </source>
</evidence>
<comment type="similarity">
    <text evidence="2 13">Belongs to the radical SAM superfamily. Biotin synthase family.</text>
</comment>
<evidence type="ECO:0000256" key="6">
    <source>
        <dbReference type="ARBA" id="ARBA00022691"/>
    </source>
</evidence>
<dbReference type="Gene3D" id="3.20.20.70">
    <property type="entry name" value="Aldolase class I"/>
    <property type="match status" value="1"/>
</dbReference>
<keyword evidence="8 13" id="KW-0479">Metal-binding</keyword>
<keyword evidence="16" id="KW-1185">Reference proteome</keyword>
<dbReference type="NCBIfam" id="TIGR00433">
    <property type="entry name" value="bioB"/>
    <property type="match status" value="1"/>
</dbReference>
<evidence type="ECO:0000256" key="2">
    <source>
        <dbReference type="ARBA" id="ARBA00010765"/>
    </source>
</evidence>
<evidence type="ECO:0000256" key="10">
    <source>
        <dbReference type="ARBA" id="ARBA00023004"/>
    </source>
</evidence>
<evidence type="ECO:0000256" key="3">
    <source>
        <dbReference type="ARBA" id="ARBA00012236"/>
    </source>
</evidence>
<evidence type="ECO:0000256" key="8">
    <source>
        <dbReference type="ARBA" id="ARBA00022723"/>
    </source>
</evidence>
<gene>
    <name evidence="13 15" type="primary">bioB</name>
    <name evidence="15" type="ORF">RBH19_09840</name>
</gene>
<feature type="domain" description="Radical SAM core" evidence="14">
    <location>
        <begin position="47"/>
        <end position="265"/>
    </location>
</feature>
<feature type="binding site" evidence="13">
    <location>
        <position position="66"/>
    </location>
    <ligand>
        <name>[4Fe-4S] cluster</name>
        <dbReference type="ChEBI" id="CHEBI:49883"/>
        <note>4Fe-4S-S-AdoMet</note>
    </ligand>
</feature>
<feature type="binding site" evidence="13">
    <location>
        <position position="69"/>
    </location>
    <ligand>
        <name>[4Fe-4S] cluster</name>
        <dbReference type="ChEBI" id="CHEBI:49883"/>
        <note>4Fe-4S-S-AdoMet</note>
    </ligand>
</feature>
<keyword evidence="11 13" id="KW-0411">Iron-sulfur</keyword>
<dbReference type="InterPro" id="IPR058240">
    <property type="entry name" value="rSAM_sf"/>
</dbReference>
<name>A0ABU0W8E1_9GAMM</name>
<protein>
    <recommendedName>
        <fullName evidence="3 13">Biotin synthase</fullName>
        <ecNumber evidence="3 13">2.8.1.6</ecNumber>
    </recommendedName>
</protein>
<dbReference type="EMBL" id="JAVDDT010000006">
    <property type="protein sequence ID" value="MDQ2070178.1"/>
    <property type="molecule type" value="Genomic_DNA"/>
</dbReference>
<dbReference type="InterPro" id="IPR013785">
    <property type="entry name" value="Aldolase_TIM"/>
</dbReference>
<evidence type="ECO:0000256" key="4">
    <source>
        <dbReference type="ARBA" id="ARBA00022485"/>
    </source>
</evidence>
<keyword evidence="4 13" id="KW-0004">4Fe-4S</keyword>
<keyword evidence="5 13" id="KW-0808">Transferase</keyword>
<dbReference type="SFLD" id="SFLDS00029">
    <property type="entry name" value="Radical_SAM"/>
    <property type="match status" value="1"/>
</dbReference>
<feature type="binding site" evidence="13">
    <location>
        <position position="106"/>
    </location>
    <ligand>
        <name>[2Fe-2S] cluster</name>
        <dbReference type="ChEBI" id="CHEBI:190135"/>
    </ligand>
</feature>
<evidence type="ECO:0000256" key="5">
    <source>
        <dbReference type="ARBA" id="ARBA00022679"/>
    </source>
</evidence>
<comment type="cofactor">
    <cofactor evidence="13">
        <name>[2Fe-2S] cluster</name>
        <dbReference type="ChEBI" id="CHEBI:190135"/>
    </cofactor>
    <text evidence="13">Binds 1 [2Fe-2S] cluster. The cluster is coordinated with 3 cysteines and 1 arginine.</text>
</comment>
<keyword evidence="10 13" id="KW-0408">Iron</keyword>
<dbReference type="PANTHER" id="PTHR22976">
    <property type="entry name" value="BIOTIN SYNTHASE"/>
    <property type="match status" value="1"/>
</dbReference>
<comment type="function">
    <text evidence="13">Catalyzes the conversion of dethiobiotin (DTB) to biotin by the insertion of a sulfur atom into dethiobiotin via a radical-based mechanism.</text>
</comment>
<comment type="pathway">
    <text evidence="1 13">Cofactor biosynthesis; biotin biosynthesis; biotin from 7,8-diaminononanoate: step 2/2.</text>
</comment>
<feature type="binding site" evidence="13">
    <location>
        <position position="269"/>
    </location>
    <ligand>
        <name>[2Fe-2S] cluster</name>
        <dbReference type="ChEBI" id="CHEBI:190135"/>
    </ligand>
</feature>
<evidence type="ECO:0000256" key="7">
    <source>
        <dbReference type="ARBA" id="ARBA00022714"/>
    </source>
</evidence>
<dbReference type="InterPro" id="IPR010722">
    <property type="entry name" value="BATS_dom"/>
</dbReference>
<dbReference type="PIRSF" id="PIRSF001619">
    <property type="entry name" value="Biotin_synth"/>
    <property type="match status" value="1"/>
</dbReference>
<comment type="cofactor">
    <cofactor evidence="13">
        <name>[4Fe-4S] cluster</name>
        <dbReference type="ChEBI" id="CHEBI:49883"/>
    </cofactor>
    <text evidence="13">Binds 1 [4Fe-4S] cluster. The cluster is coordinated with 3 cysteines and an exchangeable S-adenosyl-L-methionine.</text>
</comment>
<evidence type="ECO:0000256" key="9">
    <source>
        <dbReference type="ARBA" id="ARBA00022756"/>
    </source>
</evidence>
<proteinExistence type="inferred from homology"/>
<dbReference type="InterPro" id="IPR002684">
    <property type="entry name" value="Biotin_synth/BioAB"/>
</dbReference>
<dbReference type="Proteomes" id="UP001239019">
    <property type="component" value="Unassembled WGS sequence"/>
</dbReference>
<dbReference type="CDD" id="cd01335">
    <property type="entry name" value="Radical_SAM"/>
    <property type="match status" value="1"/>
</dbReference>
<dbReference type="SMART" id="SM00729">
    <property type="entry name" value="Elp3"/>
    <property type="match status" value="1"/>
</dbReference>
<dbReference type="SFLD" id="SFLDG01060">
    <property type="entry name" value="BATS_domain_containing"/>
    <property type="match status" value="1"/>
</dbReference>
<dbReference type="SUPFAM" id="SSF102114">
    <property type="entry name" value="Radical SAM enzymes"/>
    <property type="match status" value="1"/>
</dbReference>
<dbReference type="PROSITE" id="PS51918">
    <property type="entry name" value="RADICAL_SAM"/>
    <property type="match status" value="1"/>
</dbReference>
<evidence type="ECO:0000256" key="12">
    <source>
        <dbReference type="ARBA" id="ARBA00051157"/>
    </source>
</evidence>
<keyword evidence="7 13" id="KW-0001">2Fe-2S</keyword>
<sequence length="354" mass="38952">MQVLAQARDGQPRHDWTPEQARALFEVPFNDLIFAAQTVHRKHFDANEVQVSTLLSIKTGACPEDCAYCPQSARYDTGLEKEKLMDVDLVLAQARAAKEKGATRFCMGAAYRSPTDKHLDRIIEMIRGVRGLGMETCATLGMVTQEQAERMAEAGLDYYNHNIDTSEEFYGDIITTRSFQDRLETLDNVRQAGLNVCCGGIIGMGEETGHRADMLRSLANLDTHPESVPINQLVQVKGTPLDGEEPVHPVEFVRTIAVARLMMPASHVRLSAGRTDMSEETQALCFLAGANSIFYGEKLLTTDNPEADRDRALFARLGIRPEAVERVEERRDCGSGCGCATETAGNETDHAASA</sequence>
<keyword evidence="6 13" id="KW-0949">S-adenosyl-L-methionine</keyword>
<evidence type="ECO:0000313" key="16">
    <source>
        <dbReference type="Proteomes" id="UP001239019"/>
    </source>
</evidence>
<evidence type="ECO:0000256" key="11">
    <source>
        <dbReference type="ARBA" id="ARBA00023014"/>
    </source>
</evidence>
<dbReference type="SFLD" id="SFLDF00272">
    <property type="entry name" value="biotin_synthase"/>
    <property type="match status" value="1"/>
</dbReference>
<feature type="binding site" evidence="13">
    <location>
        <position position="197"/>
    </location>
    <ligand>
        <name>[2Fe-2S] cluster</name>
        <dbReference type="ChEBI" id="CHEBI:190135"/>
    </ligand>
</feature>
<evidence type="ECO:0000313" key="15">
    <source>
        <dbReference type="EMBL" id="MDQ2070178.1"/>
    </source>
</evidence>
<dbReference type="PANTHER" id="PTHR22976:SF2">
    <property type="entry name" value="BIOTIN SYNTHASE, MITOCHONDRIAL"/>
    <property type="match status" value="1"/>
</dbReference>
<evidence type="ECO:0000259" key="14">
    <source>
        <dbReference type="PROSITE" id="PS51918"/>
    </source>
</evidence>
<dbReference type="GO" id="GO:0004076">
    <property type="term" value="F:biotin synthase activity"/>
    <property type="evidence" value="ECO:0007669"/>
    <property type="project" value="UniProtKB-EC"/>
</dbReference>
<comment type="catalytic activity">
    <reaction evidence="12 13">
        <text>(4R,5S)-dethiobiotin + (sulfur carrier)-SH + 2 reduced [2Fe-2S]-[ferredoxin] + 2 S-adenosyl-L-methionine = (sulfur carrier)-H + biotin + 2 5'-deoxyadenosine + 2 L-methionine + 2 oxidized [2Fe-2S]-[ferredoxin]</text>
        <dbReference type="Rhea" id="RHEA:22060"/>
        <dbReference type="Rhea" id="RHEA-COMP:10000"/>
        <dbReference type="Rhea" id="RHEA-COMP:10001"/>
        <dbReference type="Rhea" id="RHEA-COMP:14737"/>
        <dbReference type="Rhea" id="RHEA-COMP:14739"/>
        <dbReference type="ChEBI" id="CHEBI:17319"/>
        <dbReference type="ChEBI" id="CHEBI:29917"/>
        <dbReference type="ChEBI" id="CHEBI:33737"/>
        <dbReference type="ChEBI" id="CHEBI:33738"/>
        <dbReference type="ChEBI" id="CHEBI:57586"/>
        <dbReference type="ChEBI" id="CHEBI:57844"/>
        <dbReference type="ChEBI" id="CHEBI:59789"/>
        <dbReference type="ChEBI" id="CHEBI:64428"/>
        <dbReference type="ChEBI" id="CHEBI:149473"/>
        <dbReference type="EC" id="2.8.1.6"/>
    </reaction>
</comment>
<dbReference type="EC" id="2.8.1.6" evidence="3 13"/>
<evidence type="ECO:0000256" key="13">
    <source>
        <dbReference type="HAMAP-Rule" id="MF_01694"/>
    </source>
</evidence>
<dbReference type="InterPro" id="IPR024177">
    <property type="entry name" value="Biotin_synthase"/>
</dbReference>
<dbReference type="Pfam" id="PF06968">
    <property type="entry name" value="BATS"/>
    <property type="match status" value="1"/>
</dbReference>
<dbReference type="HAMAP" id="MF_01694">
    <property type="entry name" value="BioB"/>
    <property type="match status" value="1"/>
</dbReference>
<feature type="binding site" evidence="13">
    <location>
        <position position="62"/>
    </location>
    <ligand>
        <name>[4Fe-4S] cluster</name>
        <dbReference type="ChEBI" id="CHEBI:49883"/>
        <note>4Fe-4S-S-AdoMet</note>
    </ligand>
</feature>
<dbReference type="SFLD" id="SFLDG01278">
    <property type="entry name" value="biotin_synthase_like"/>
    <property type="match status" value="1"/>
</dbReference>